<comment type="subcellular location">
    <subcellularLocation>
        <location evidence="1">Membrane</location>
        <topology evidence="1">Multi-pass membrane protein</topology>
    </subcellularLocation>
</comment>
<keyword evidence="2 5" id="KW-0812">Transmembrane</keyword>
<gene>
    <name evidence="6" type="ORF">S03H2_09787</name>
</gene>
<dbReference type="SMART" id="SM01415">
    <property type="entry name" value="DUF106"/>
    <property type="match status" value="1"/>
</dbReference>
<dbReference type="EMBL" id="BARU01005088">
    <property type="protein sequence ID" value="GAH26528.1"/>
    <property type="molecule type" value="Genomic_DNA"/>
</dbReference>
<dbReference type="InterPro" id="IPR002809">
    <property type="entry name" value="EMC3/TMCO1"/>
</dbReference>
<comment type="caution">
    <text evidence="6">The sequence shown here is derived from an EMBL/GenBank/DDBJ whole genome shotgun (WGS) entry which is preliminary data.</text>
</comment>
<dbReference type="GO" id="GO:0016020">
    <property type="term" value="C:membrane"/>
    <property type="evidence" value="ECO:0007669"/>
    <property type="project" value="UniProtKB-SubCell"/>
</dbReference>
<evidence type="ECO:0000256" key="4">
    <source>
        <dbReference type="ARBA" id="ARBA00023136"/>
    </source>
</evidence>
<evidence type="ECO:0000256" key="1">
    <source>
        <dbReference type="ARBA" id="ARBA00004141"/>
    </source>
</evidence>
<reference evidence="6" key="1">
    <citation type="journal article" date="2014" name="Front. Microbiol.">
        <title>High frequency of phylogenetically diverse reductive dehalogenase-homologous genes in deep subseafloor sedimentary metagenomes.</title>
        <authorList>
            <person name="Kawai M."/>
            <person name="Futagami T."/>
            <person name="Toyoda A."/>
            <person name="Takaki Y."/>
            <person name="Nishi S."/>
            <person name="Hori S."/>
            <person name="Arai W."/>
            <person name="Tsubouchi T."/>
            <person name="Morono Y."/>
            <person name="Uchiyama I."/>
            <person name="Ito T."/>
            <person name="Fujiyama A."/>
            <person name="Inagaki F."/>
            <person name="Takami H."/>
        </authorList>
    </citation>
    <scope>NUCLEOTIDE SEQUENCE</scope>
    <source>
        <strain evidence="6">Expedition CK06-06</strain>
    </source>
</reference>
<evidence type="ECO:0000256" key="2">
    <source>
        <dbReference type="ARBA" id="ARBA00022692"/>
    </source>
</evidence>
<dbReference type="AlphaFoldDB" id="X1G0K0"/>
<evidence type="ECO:0000313" key="6">
    <source>
        <dbReference type="EMBL" id="GAH26528.1"/>
    </source>
</evidence>
<organism evidence="6">
    <name type="scientific">marine sediment metagenome</name>
    <dbReference type="NCBI Taxonomy" id="412755"/>
    <lineage>
        <taxon>unclassified sequences</taxon>
        <taxon>metagenomes</taxon>
        <taxon>ecological metagenomes</taxon>
    </lineage>
</organism>
<sequence>MASVSVLISTALTKWLIDTDEINRKQVVSKAHDEEKAKIVELAETDPEKYNKLRKRWERLDSMLKQSQSKMALRRMLPNCITIVPMMVLFFLVRGVFLNNPVALSPMNANDVAFIGNMMAGTTGNTVYPWTGLVYDVARTIGLEAGWINFTAWYVISNFGVSTLVQRIFKLQTQASGGMEQMMGGGKAKSLEFPDV</sequence>
<keyword evidence="3 5" id="KW-1133">Transmembrane helix</keyword>
<feature type="transmembrane region" description="Helical" evidence="5">
    <location>
        <begin position="76"/>
        <end position="97"/>
    </location>
</feature>
<evidence type="ECO:0000256" key="3">
    <source>
        <dbReference type="ARBA" id="ARBA00022989"/>
    </source>
</evidence>
<dbReference type="Pfam" id="PF01956">
    <property type="entry name" value="EMC3_TMCO1"/>
    <property type="match status" value="1"/>
</dbReference>
<keyword evidence="4 5" id="KW-0472">Membrane</keyword>
<name>X1G0K0_9ZZZZ</name>
<evidence type="ECO:0000256" key="5">
    <source>
        <dbReference type="SAM" id="Phobius"/>
    </source>
</evidence>
<protein>
    <submittedName>
        <fullName evidence="6">Uncharacterized protein</fullName>
    </submittedName>
</protein>
<accession>X1G0K0</accession>
<proteinExistence type="predicted"/>